<comment type="caution">
    <text evidence="1">The sequence shown here is derived from an EMBL/GenBank/DDBJ whole genome shotgun (WGS) entry which is preliminary data.</text>
</comment>
<dbReference type="AlphaFoldDB" id="A0A016TPY7"/>
<organism evidence="1 2">
    <name type="scientific">Ancylostoma ceylanicum</name>
    <dbReference type="NCBI Taxonomy" id="53326"/>
    <lineage>
        <taxon>Eukaryota</taxon>
        <taxon>Metazoa</taxon>
        <taxon>Ecdysozoa</taxon>
        <taxon>Nematoda</taxon>
        <taxon>Chromadorea</taxon>
        <taxon>Rhabditida</taxon>
        <taxon>Rhabditina</taxon>
        <taxon>Rhabditomorpha</taxon>
        <taxon>Strongyloidea</taxon>
        <taxon>Ancylostomatidae</taxon>
        <taxon>Ancylostomatinae</taxon>
        <taxon>Ancylostoma</taxon>
    </lineage>
</organism>
<dbReference type="Proteomes" id="UP000024635">
    <property type="component" value="Unassembled WGS sequence"/>
</dbReference>
<protein>
    <submittedName>
        <fullName evidence="1">Uncharacterized protein</fullName>
    </submittedName>
</protein>
<name>A0A016TPY7_9BILA</name>
<accession>A0A016TPY7</accession>
<proteinExistence type="predicted"/>
<keyword evidence="2" id="KW-1185">Reference proteome</keyword>
<evidence type="ECO:0000313" key="1">
    <source>
        <dbReference type="EMBL" id="EYC04707.1"/>
    </source>
</evidence>
<evidence type="ECO:0000313" key="2">
    <source>
        <dbReference type="Proteomes" id="UP000024635"/>
    </source>
</evidence>
<dbReference type="EMBL" id="JARK01001422">
    <property type="protein sequence ID" value="EYC04707.1"/>
    <property type="molecule type" value="Genomic_DNA"/>
</dbReference>
<reference evidence="2" key="1">
    <citation type="journal article" date="2015" name="Nat. Genet.">
        <title>The genome and transcriptome of the zoonotic hookworm Ancylostoma ceylanicum identify infection-specific gene families.</title>
        <authorList>
            <person name="Schwarz E.M."/>
            <person name="Hu Y."/>
            <person name="Antoshechkin I."/>
            <person name="Miller M.M."/>
            <person name="Sternberg P.W."/>
            <person name="Aroian R.V."/>
        </authorList>
    </citation>
    <scope>NUCLEOTIDE SEQUENCE</scope>
    <source>
        <strain evidence="2">HY135</strain>
    </source>
</reference>
<gene>
    <name evidence="1" type="primary">Acey_s0086.g1943</name>
    <name evidence="1" type="ORF">Y032_0086g1943</name>
</gene>
<sequence length="107" mass="11991">MGQVEMHMEDGENSVEPHEQVRVLPVDEASFGLIRRVVGEQLALTDMSATPAEVKELLSMANTQAGVINVVKQRFSCDFEDIIPEMESRERQLSEKQAEIVTSFGRL</sequence>